<evidence type="ECO:0000259" key="1">
    <source>
        <dbReference type="Pfam" id="PF13847"/>
    </source>
</evidence>
<dbReference type="Gene3D" id="3.40.50.150">
    <property type="entry name" value="Vaccinia Virus protein VP39"/>
    <property type="match status" value="1"/>
</dbReference>
<proteinExistence type="predicted"/>
<dbReference type="PANTHER" id="PTHR45128:SF1">
    <property type="entry name" value="S-ADENOSYLMETHIONINE-DEPENDENT METHYLTRANSFERASE RV2258C"/>
    <property type="match status" value="1"/>
</dbReference>
<feature type="domain" description="S-adenosylmethionine-dependent methyltransferase Rv2258c-like winged HTH" evidence="2">
    <location>
        <begin position="28"/>
        <end position="98"/>
    </location>
</feature>
<keyword evidence="3" id="KW-0808">Transferase</keyword>
<dbReference type="PANTHER" id="PTHR45128">
    <property type="entry name" value="METHYLTRANSFERASE TYPE 11"/>
    <property type="match status" value="1"/>
</dbReference>
<dbReference type="InterPro" id="IPR036390">
    <property type="entry name" value="WH_DNA-bd_sf"/>
</dbReference>
<gene>
    <name evidence="3" type="ORF">MMF94_01335</name>
</gene>
<comment type="caution">
    <text evidence="3">The sequence shown here is derived from an EMBL/GenBank/DDBJ whole genome shotgun (WGS) entry which is preliminary data.</text>
</comment>
<dbReference type="CDD" id="cd02440">
    <property type="entry name" value="AdoMet_MTases"/>
    <property type="match status" value="1"/>
</dbReference>
<dbReference type="RefSeq" id="WP_241034512.1">
    <property type="nucleotide sequence ID" value="NZ_BAAAJF010000034.1"/>
</dbReference>
<evidence type="ECO:0000259" key="2">
    <source>
        <dbReference type="Pfam" id="PF21320"/>
    </source>
</evidence>
<dbReference type="InterPro" id="IPR025714">
    <property type="entry name" value="Methyltranfer_dom"/>
</dbReference>
<evidence type="ECO:0000313" key="4">
    <source>
        <dbReference type="Proteomes" id="UP001299970"/>
    </source>
</evidence>
<dbReference type="InterPro" id="IPR048711">
    <property type="entry name" value="WHD_Rv2258c"/>
</dbReference>
<dbReference type="InterPro" id="IPR029063">
    <property type="entry name" value="SAM-dependent_MTases_sf"/>
</dbReference>
<dbReference type="GO" id="GO:0032259">
    <property type="term" value="P:methylation"/>
    <property type="evidence" value="ECO:0007669"/>
    <property type="project" value="UniProtKB-KW"/>
</dbReference>
<feature type="domain" description="Methyltransferase" evidence="1">
    <location>
        <begin position="174"/>
        <end position="288"/>
    </location>
</feature>
<dbReference type="InterPro" id="IPR036388">
    <property type="entry name" value="WH-like_DNA-bd_sf"/>
</dbReference>
<dbReference type="SUPFAM" id="SSF46785">
    <property type="entry name" value="Winged helix' DNA-binding domain"/>
    <property type="match status" value="1"/>
</dbReference>
<dbReference type="Gene3D" id="1.10.10.10">
    <property type="entry name" value="Winged helix-like DNA-binding domain superfamily/Winged helix DNA-binding domain"/>
    <property type="match status" value="1"/>
</dbReference>
<geneLocation type="plasmid" evidence="3">
    <name>unnamed</name>
</geneLocation>
<dbReference type="EMBL" id="JAKXMK010000002">
    <property type="protein sequence ID" value="MCH6164309.1"/>
    <property type="molecule type" value="Genomic_DNA"/>
</dbReference>
<keyword evidence="3" id="KW-0614">Plasmid</keyword>
<dbReference type="Pfam" id="PF21320">
    <property type="entry name" value="WHD_Rv2258c"/>
    <property type="match status" value="1"/>
</dbReference>
<dbReference type="InterPro" id="IPR053173">
    <property type="entry name" value="SAM-binding_MTase"/>
</dbReference>
<dbReference type="Pfam" id="PF13847">
    <property type="entry name" value="Methyltransf_31"/>
    <property type="match status" value="1"/>
</dbReference>
<dbReference type="SUPFAM" id="SSF53335">
    <property type="entry name" value="S-adenosyl-L-methionine-dependent methyltransferases"/>
    <property type="match status" value="1"/>
</dbReference>
<keyword evidence="4" id="KW-1185">Reference proteome</keyword>
<keyword evidence="3" id="KW-0489">Methyltransferase</keyword>
<sequence length="358" mass="38202">MTKSLDLDRGRQTEFAQHLFGVYTNGLLTYMIDLGYRTGLFEAAAQGPATAQQLADRAGLQERYVREWLGSIVANGIMTYDAATREYTIPAEHAAGLTGNGSANMAPLAGMVTSLGKHLGELEHAFRVGGGVPYSVFRPEFTDKMDQLSRRPVDEMLLDRWLPAAPGLRERLAAGVRVADIGTGTGHALVVLGKAFPASTFIGYDIAEDALDRGRAEAAEAKLSNVTFEVADVAELKPAQPFDVIFAFDSVHDQAAPAAVLRAVHDALVPGGTFFMLDLALSSNLEDNVGNPHARWIYSTSTLHCMTVSLAVGGAGLGGAWGEQTARRMLGEAGFGEVVTHPAPGNERNMIYVTGRPA</sequence>
<name>A0ABS9T709_9PSEU</name>
<reference evidence="3 4" key="1">
    <citation type="submission" date="2022-03" db="EMBL/GenBank/DDBJ databases">
        <title>Pseudonocardia alaer sp. nov., a novel actinomycete isolated from reed forest soil.</title>
        <authorList>
            <person name="Wang L."/>
        </authorList>
    </citation>
    <scope>NUCLEOTIDE SEQUENCE [LARGE SCALE GENOMIC DNA]</scope>
    <source>
        <strain evidence="3 4">Y-16303</strain>
        <plasmid evidence="3">unnamed</plasmid>
    </source>
</reference>
<dbReference type="GO" id="GO:0008168">
    <property type="term" value="F:methyltransferase activity"/>
    <property type="evidence" value="ECO:0007669"/>
    <property type="project" value="UniProtKB-KW"/>
</dbReference>
<evidence type="ECO:0000313" key="3">
    <source>
        <dbReference type="EMBL" id="MCH6164309.1"/>
    </source>
</evidence>
<dbReference type="Proteomes" id="UP001299970">
    <property type="component" value="Unassembled WGS sequence"/>
</dbReference>
<accession>A0ABS9T709</accession>
<protein>
    <submittedName>
        <fullName evidence="3">Class I SAM-dependent methyltransferase</fullName>
    </submittedName>
</protein>
<organism evidence="3 4">
    <name type="scientific">Pseudonocardia alaniniphila</name>
    <dbReference type="NCBI Taxonomy" id="75291"/>
    <lineage>
        <taxon>Bacteria</taxon>
        <taxon>Bacillati</taxon>
        <taxon>Actinomycetota</taxon>
        <taxon>Actinomycetes</taxon>
        <taxon>Pseudonocardiales</taxon>
        <taxon>Pseudonocardiaceae</taxon>
        <taxon>Pseudonocardia</taxon>
    </lineage>
</organism>